<sequence length="169" mass="19402">MKPYSEYSAEELAMERLFIRWVRHPDDPHVSKFWVNWVQENPQQTETVESAKMLVDTVSDWEETEMSSEERTSLWELIRQSIGSIPSLVESGRQGVAPVENWSFLKWSIGIVTTVILLFLFIRETPLYTNNAESQNTKASPIDVISPAQADTSRSYSYPDSTKNKIGIK</sequence>
<gene>
    <name evidence="3" type="ORF">GCM10007390_27020</name>
</gene>
<name>A0A8J3GA52_9BACT</name>
<feature type="compositionally biased region" description="Polar residues" evidence="1">
    <location>
        <begin position="150"/>
        <end position="161"/>
    </location>
</feature>
<reference evidence="3 4" key="1">
    <citation type="journal article" date="2014" name="Int. J. Syst. Evol. Microbiol.">
        <title>Complete genome sequence of Corynebacterium casei LMG S-19264T (=DSM 44701T), isolated from a smear-ripened cheese.</title>
        <authorList>
            <consortium name="US DOE Joint Genome Institute (JGI-PGF)"/>
            <person name="Walter F."/>
            <person name="Albersmeier A."/>
            <person name="Kalinowski J."/>
            <person name="Ruckert C."/>
        </authorList>
    </citation>
    <scope>NUCLEOTIDE SEQUENCE [LARGE SCALE GENOMIC DNA]</scope>
    <source>
        <strain evidence="3 4">KCTC 12866</strain>
    </source>
</reference>
<evidence type="ECO:0000256" key="2">
    <source>
        <dbReference type="SAM" id="Phobius"/>
    </source>
</evidence>
<keyword evidence="2" id="KW-0472">Membrane</keyword>
<evidence type="ECO:0000313" key="4">
    <source>
        <dbReference type="Proteomes" id="UP000598271"/>
    </source>
</evidence>
<keyword evidence="2" id="KW-0812">Transmembrane</keyword>
<evidence type="ECO:0000256" key="1">
    <source>
        <dbReference type="SAM" id="MobiDB-lite"/>
    </source>
</evidence>
<keyword evidence="2" id="KW-1133">Transmembrane helix</keyword>
<dbReference type="RefSeq" id="WP_189564988.1">
    <property type="nucleotide sequence ID" value="NZ_BMXF01000002.1"/>
</dbReference>
<dbReference type="Proteomes" id="UP000598271">
    <property type="component" value="Unassembled WGS sequence"/>
</dbReference>
<feature type="region of interest" description="Disordered" evidence="1">
    <location>
        <begin position="150"/>
        <end position="169"/>
    </location>
</feature>
<dbReference type="EMBL" id="BMXF01000002">
    <property type="protein sequence ID" value="GHB71733.1"/>
    <property type="molecule type" value="Genomic_DNA"/>
</dbReference>
<dbReference type="AlphaFoldDB" id="A0A8J3GA52"/>
<proteinExistence type="predicted"/>
<keyword evidence="4" id="KW-1185">Reference proteome</keyword>
<comment type="caution">
    <text evidence="3">The sequence shown here is derived from an EMBL/GenBank/DDBJ whole genome shotgun (WGS) entry which is preliminary data.</text>
</comment>
<accession>A0A8J3GA52</accession>
<evidence type="ECO:0000313" key="3">
    <source>
        <dbReference type="EMBL" id="GHB71733.1"/>
    </source>
</evidence>
<feature type="transmembrane region" description="Helical" evidence="2">
    <location>
        <begin position="104"/>
        <end position="122"/>
    </location>
</feature>
<organism evidence="3 4">
    <name type="scientific">Persicitalea jodogahamensis</name>
    <dbReference type="NCBI Taxonomy" id="402147"/>
    <lineage>
        <taxon>Bacteria</taxon>
        <taxon>Pseudomonadati</taxon>
        <taxon>Bacteroidota</taxon>
        <taxon>Cytophagia</taxon>
        <taxon>Cytophagales</taxon>
        <taxon>Spirosomataceae</taxon>
        <taxon>Persicitalea</taxon>
    </lineage>
</organism>
<protein>
    <submittedName>
        <fullName evidence="3">Uncharacterized protein</fullName>
    </submittedName>
</protein>